<feature type="signal peptide" evidence="1">
    <location>
        <begin position="1"/>
        <end position="21"/>
    </location>
</feature>
<name>A0A1H7LNB9_9SPHN</name>
<evidence type="ECO:0000256" key="1">
    <source>
        <dbReference type="SAM" id="SignalP"/>
    </source>
</evidence>
<gene>
    <name evidence="2" type="ORF">SAMN05216382_1276</name>
</gene>
<evidence type="ECO:0008006" key="4">
    <source>
        <dbReference type="Google" id="ProtNLM"/>
    </source>
</evidence>
<keyword evidence="3" id="KW-1185">Reference proteome</keyword>
<keyword evidence="1" id="KW-0732">Signal</keyword>
<sequence>MRKFLLTLAAAGLAVPTAAVVAPTHKAEAREYHGKSYKHRRYRGARRCRYSSGTTGLIAGGVGGAVLGNAVGGGLLGTVAGGAAGALGGRAIDRTITAKKRCR</sequence>
<evidence type="ECO:0000313" key="3">
    <source>
        <dbReference type="Proteomes" id="UP000199214"/>
    </source>
</evidence>
<dbReference type="STRING" id="1855283.SAMN05216382_1276"/>
<organism evidence="2 3">
    <name type="scientific">Sphingomonas palmae</name>
    <dbReference type="NCBI Taxonomy" id="1855283"/>
    <lineage>
        <taxon>Bacteria</taxon>
        <taxon>Pseudomonadati</taxon>
        <taxon>Pseudomonadota</taxon>
        <taxon>Alphaproteobacteria</taxon>
        <taxon>Sphingomonadales</taxon>
        <taxon>Sphingomonadaceae</taxon>
        <taxon>Sphingomonas</taxon>
    </lineage>
</organism>
<protein>
    <recommendedName>
        <fullName evidence="4">17 kDa surface antigen</fullName>
    </recommendedName>
</protein>
<reference evidence="3" key="1">
    <citation type="submission" date="2016-10" db="EMBL/GenBank/DDBJ databases">
        <authorList>
            <person name="Varghese N."/>
            <person name="Submissions S."/>
        </authorList>
    </citation>
    <scope>NUCLEOTIDE SEQUENCE [LARGE SCALE GENOMIC DNA]</scope>
    <source>
        <strain evidence="3">JS21-1</strain>
    </source>
</reference>
<accession>A0A1H7LNB9</accession>
<evidence type="ECO:0000313" key="2">
    <source>
        <dbReference type="EMBL" id="SEL00349.1"/>
    </source>
</evidence>
<dbReference type="EMBL" id="FNZZ01000002">
    <property type="protein sequence ID" value="SEL00349.1"/>
    <property type="molecule type" value="Genomic_DNA"/>
</dbReference>
<feature type="chain" id="PRO_5011708796" description="17 kDa surface antigen" evidence="1">
    <location>
        <begin position="22"/>
        <end position="103"/>
    </location>
</feature>
<dbReference type="RefSeq" id="WP_093004440.1">
    <property type="nucleotide sequence ID" value="NZ_FNZZ01000002.1"/>
</dbReference>
<dbReference type="AlphaFoldDB" id="A0A1H7LNB9"/>
<proteinExistence type="predicted"/>
<dbReference type="Proteomes" id="UP000199214">
    <property type="component" value="Unassembled WGS sequence"/>
</dbReference>